<organism evidence="2 3">
    <name type="scientific">Polymorphospora rubra</name>
    <dbReference type="NCBI Taxonomy" id="338584"/>
    <lineage>
        <taxon>Bacteria</taxon>
        <taxon>Bacillati</taxon>
        <taxon>Actinomycetota</taxon>
        <taxon>Actinomycetes</taxon>
        <taxon>Micromonosporales</taxon>
        <taxon>Micromonosporaceae</taxon>
        <taxon>Polymorphospora</taxon>
    </lineage>
</organism>
<dbReference type="InterPro" id="IPR037523">
    <property type="entry name" value="VOC_core"/>
</dbReference>
<name>A0A810MXE5_9ACTN</name>
<dbReference type="Pfam" id="PF00903">
    <property type="entry name" value="Glyoxalase"/>
    <property type="match status" value="1"/>
</dbReference>
<dbReference type="RefSeq" id="WP_212825546.1">
    <property type="nucleotide sequence ID" value="NZ_AP023359.1"/>
</dbReference>
<proteinExistence type="predicted"/>
<keyword evidence="3" id="KW-1185">Reference proteome</keyword>
<dbReference type="PANTHER" id="PTHR36503:SF1">
    <property type="entry name" value="BLR2520 PROTEIN"/>
    <property type="match status" value="1"/>
</dbReference>
<evidence type="ECO:0000313" key="3">
    <source>
        <dbReference type="Proteomes" id="UP000680866"/>
    </source>
</evidence>
<sequence length="134" mass="14609">MKFSPIIVSLPIADRGVSYRFYRDGLGLEPFGEIAEDGYPEPLQFTLNDGLRIMLIPTGGFGWVIGDNQVAVPGQSECIIGVDLETRAEADNFVERAREAGARIVTAPQPQPWGYTGSFADPDGHLWMVTVPPS</sequence>
<reference evidence="2" key="1">
    <citation type="submission" date="2020-08" db="EMBL/GenBank/DDBJ databases">
        <title>Whole genome shotgun sequence of Polymorphospora rubra NBRC 101157.</title>
        <authorList>
            <person name="Komaki H."/>
            <person name="Tamura T."/>
        </authorList>
    </citation>
    <scope>NUCLEOTIDE SEQUENCE</scope>
    <source>
        <strain evidence="2">NBRC 101157</strain>
    </source>
</reference>
<dbReference type="InterPro" id="IPR029068">
    <property type="entry name" value="Glyas_Bleomycin-R_OHBP_Dase"/>
</dbReference>
<evidence type="ECO:0000259" key="1">
    <source>
        <dbReference type="PROSITE" id="PS51819"/>
    </source>
</evidence>
<feature type="domain" description="VOC" evidence="1">
    <location>
        <begin position="4"/>
        <end position="132"/>
    </location>
</feature>
<protein>
    <submittedName>
        <fullName evidence="2">Glyoxalase</fullName>
    </submittedName>
</protein>
<dbReference type="EMBL" id="AP023359">
    <property type="protein sequence ID" value="BCJ65837.1"/>
    <property type="molecule type" value="Genomic_DNA"/>
</dbReference>
<dbReference type="Gene3D" id="3.10.180.10">
    <property type="entry name" value="2,3-Dihydroxybiphenyl 1,2-Dioxygenase, domain 1"/>
    <property type="match status" value="1"/>
</dbReference>
<dbReference type="InterPro" id="IPR004360">
    <property type="entry name" value="Glyas_Fos-R_dOase_dom"/>
</dbReference>
<evidence type="ECO:0000313" key="2">
    <source>
        <dbReference type="EMBL" id="BCJ65837.1"/>
    </source>
</evidence>
<dbReference type="KEGG" id="pry:Prubr_28580"/>
<dbReference type="Proteomes" id="UP000680866">
    <property type="component" value="Chromosome"/>
</dbReference>
<accession>A0A810MXE5</accession>
<dbReference type="SUPFAM" id="SSF54593">
    <property type="entry name" value="Glyoxalase/Bleomycin resistance protein/Dihydroxybiphenyl dioxygenase"/>
    <property type="match status" value="1"/>
</dbReference>
<dbReference type="AlphaFoldDB" id="A0A810MXE5"/>
<dbReference type="PANTHER" id="PTHR36503">
    <property type="entry name" value="BLR2520 PROTEIN"/>
    <property type="match status" value="1"/>
</dbReference>
<dbReference type="PROSITE" id="PS51819">
    <property type="entry name" value="VOC"/>
    <property type="match status" value="1"/>
</dbReference>
<gene>
    <name evidence="2" type="ORF">Prubr_28580</name>
</gene>